<feature type="transmembrane region" description="Helical" evidence="6">
    <location>
        <begin position="156"/>
        <end position="175"/>
    </location>
</feature>
<protein>
    <submittedName>
        <fullName evidence="7">Serine/threonine transporter SstT</fullName>
    </submittedName>
</protein>
<dbReference type="PANTHER" id="PTHR42865">
    <property type="entry name" value="PROTON/GLUTAMATE-ASPARTATE SYMPORTER"/>
    <property type="match status" value="1"/>
</dbReference>
<name>A0A645ADA5_9ZZZZ</name>
<evidence type="ECO:0000256" key="5">
    <source>
        <dbReference type="ARBA" id="ARBA00023136"/>
    </source>
</evidence>
<dbReference type="InterPro" id="IPR036458">
    <property type="entry name" value="Na:dicarbo_symporter_sf"/>
</dbReference>
<feature type="transmembrane region" description="Helical" evidence="6">
    <location>
        <begin position="195"/>
        <end position="215"/>
    </location>
</feature>
<evidence type="ECO:0000256" key="6">
    <source>
        <dbReference type="SAM" id="Phobius"/>
    </source>
</evidence>
<keyword evidence="4 6" id="KW-1133">Transmembrane helix</keyword>
<feature type="transmembrane region" description="Helical" evidence="6">
    <location>
        <begin position="97"/>
        <end position="118"/>
    </location>
</feature>
<keyword evidence="2" id="KW-0813">Transport</keyword>
<proteinExistence type="predicted"/>
<reference evidence="7" key="1">
    <citation type="submission" date="2019-08" db="EMBL/GenBank/DDBJ databases">
        <authorList>
            <person name="Kucharzyk K."/>
            <person name="Murdoch R.W."/>
            <person name="Higgins S."/>
            <person name="Loffler F."/>
        </authorList>
    </citation>
    <scope>NUCLEOTIDE SEQUENCE</scope>
</reference>
<dbReference type="EMBL" id="VSSQ01013298">
    <property type="protein sequence ID" value="MPM51185.1"/>
    <property type="molecule type" value="Genomic_DNA"/>
</dbReference>
<feature type="transmembrane region" description="Helical" evidence="6">
    <location>
        <begin position="298"/>
        <end position="329"/>
    </location>
</feature>
<feature type="transmembrane region" description="Helical" evidence="6">
    <location>
        <begin position="66"/>
        <end position="85"/>
    </location>
</feature>
<sequence length="416" mass="44371">MLNSIEIKRGLSGKRLTFALNFLSGKMKLSKIPLLGRVVIAIVSGIILGQFVPVWFARIFATFNDLFGNFLSFIIPLIILGLVAPAIGELGKGAGRLLLITTVIAYMSTLFSGFFTFFSCQAVFPNIITGAIDTGSVQGIDEGAVKTFFSIGMPPIMDVMSALILSFCIGIGLSLIKGDTLQKAFSDFRDIVTMIIRTVIIPLLPIYIFGMFLSISITGQVYSVIMLFLKVISVIFVLHILLLVIQYVVAGAISRRHPLKALKTMLPAYMTALGTASSAATIPVTLQCALNNKINPSIASFVIPLCATIHLAGSVMKIVGFSLAIMYFFGIPVDPGTFIGFIFMVGITMIAAPGVPGGAIMAAIGIIQSMLGFDEQMIGLMITVYIAVDSFGTACNVTGDGAIALIMDKWAGTSRT</sequence>
<dbReference type="GO" id="GO:0032329">
    <property type="term" value="P:serine transport"/>
    <property type="evidence" value="ECO:0007669"/>
    <property type="project" value="TreeGrafter"/>
</dbReference>
<accession>A0A645ADA5</accession>
<gene>
    <name evidence="7" type="primary">sstT_13</name>
    <name evidence="7" type="ORF">SDC9_97932</name>
</gene>
<evidence type="ECO:0000256" key="2">
    <source>
        <dbReference type="ARBA" id="ARBA00022448"/>
    </source>
</evidence>
<evidence type="ECO:0000313" key="7">
    <source>
        <dbReference type="EMBL" id="MPM51185.1"/>
    </source>
</evidence>
<evidence type="ECO:0000256" key="3">
    <source>
        <dbReference type="ARBA" id="ARBA00022692"/>
    </source>
</evidence>
<keyword evidence="5 6" id="KW-0472">Membrane</keyword>
<keyword evidence="3 6" id="KW-0812">Transmembrane</keyword>
<dbReference type="GO" id="GO:0005886">
    <property type="term" value="C:plasma membrane"/>
    <property type="evidence" value="ECO:0007669"/>
    <property type="project" value="TreeGrafter"/>
</dbReference>
<dbReference type="SUPFAM" id="SSF118215">
    <property type="entry name" value="Proton glutamate symport protein"/>
    <property type="match status" value="1"/>
</dbReference>
<dbReference type="GO" id="GO:0005295">
    <property type="term" value="F:neutral L-amino acid:sodium symporter activity"/>
    <property type="evidence" value="ECO:0007669"/>
    <property type="project" value="TreeGrafter"/>
</dbReference>
<dbReference type="Gene3D" id="1.10.3860.10">
    <property type="entry name" value="Sodium:dicarboxylate symporter"/>
    <property type="match status" value="1"/>
</dbReference>
<evidence type="ECO:0000256" key="1">
    <source>
        <dbReference type="ARBA" id="ARBA00004141"/>
    </source>
</evidence>
<dbReference type="AlphaFoldDB" id="A0A645ADA5"/>
<dbReference type="Pfam" id="PF00375">
    <property type="entry name" value="SDF"/>
    <property type="match status" value="1"/>
</dbReference>
<comment type="subcellular location">
    <subcellularLocation>
        <location evidence="1">Membrane</location>
        <topology evidence="1">Multi-pass membrane protein</topology>
    </subcellularLocation>
</comment>
<dbReference type="PANTHER" id="PTHR42865:SF8">
    <property type="entry name" value="SERINE_THREONINE TRANSPORTER SSTT"/>
    <property type="match status" value="1"/>
</dbReference>
<feature type="transmembrane region" description="Helical" evidence="6">
    <location>
        <begin position="34"/>
        <end position="60"/>
    </location>
</feature>
<feature type="transmembrane region" description="Helical" evidence="6">
    <location>
        <begin position="266"/>
        <end position="286"/>
    </location>
</feature>
<feature type="transmembrane region" description="Helical" evidence="6">
    <location>
        <begin position="341"/>
        <end position="367"/>
    </location>
</feature>
<organism evidence="7">
    <name type="scientific">bioreactor metagenome</name>
    <dbReference type="NCBI Taxonomy" id="1076179"/>
    <lineage>
        <taxon>unclassified sequences</taxon>
        <taxon>metagenomes</taxon>
        <taxon>ecological metagenomes</taxon>
    </lineage>
</organism>
<dbReference type="InterPro" id="IPR001991">
    <property type="entry name" value="Na-dicarboxylate_symporter"/>
</dbReference>
<evidence type="ECO:0000256" key="4">
    <source>
        <dbReference type="ARBA" id="ARBA00022989"/>
    </source>
</evidence>
<comment type="caution">
    <text evidence="7">The sequence shown here is derived from an EMBL/GenBank/DDBJ whole genome shotgun (WGS) entry which is preliminary data.</text>
</comment>
<feature type="transmembrane region" description="Helical" evidence="6">
    <location>
        <begin position="221"/>
        <end position="245"/>
    </location>
</feature>